<dbReference type="InParanoid" id="A0A067PDK9"/>
<organism evidence="1 2">
    <name type="scientific">Pleurotus ostreatus (strain PC15)</name>
    <name type="common">Oyster mushroom</name>
    <dbReference type="NCBI Taxonomy" id="1137138"/>
    <lineage>
        <taxon>Eukaryota</taxon>
        <taxon>Fungi</taxon>
        <taxon>Dikarya</taxon>
        <taxon>Basidiomycota</taxon>
        <taxon>Agaricomycotina</taxon>
        <taxon>Agaricomycetes</taxon>
        <taxon>Agaricomycetidae</taxon>
        <taxon>Agaricales</taxon>
        <taxon>Pleurotineae</taxon>
        <taxon>Pleurotaceae</taxon>
        <taxon>Pleurotus</taxon>
    </lineage>
</organism>
<evidence type="ECO:0000313" key="2">
    <source>
        <dbReference type="Proteomes" id="UP000027073"/>
    </source>
</evidence>
<dbReference type="VEuPathDB" id="FungiDB:PLEOSDRAFT_164083"/>
<proteinExistence type="predicted"/>
<dbReference type="HOGENOM" id="CLU_1661524_0_0_1"/>
<protein>
    <submittedName>
        <fullName evidence="1">Uncharacterized protein</fullName>
    </submittedName>
</protein>
<gene>
    <name evidence="1" type="ORF">PLEOSDRAFT_164083</name>
</gene>
<accession>A0A067PDK9</accession>
<dbReference type="Proteomes" id="UP000027073">
    <property type="component" value="Unassembled WGS sequence"/>
</dbReference>
<reference evidence="2" key="1">
    <citation type="journal article" date="2014" name="Proc. Natl. Acad. Sci. U.S.A.">
        <title>Extensive sampling of basidiomycete genomes demonstrates inadequacy of the white-rot/brown-rot paradigm for wood decay fungi.</title>
        <authorList>
            <person name="Riley R."/>
            <person name="Salamov A.A."/>
            <person name="Brown D.W."/>
            <person name="Nagy L.G."/>
            <person name="Floudas D."/>
            <person name="Held B.W."/>
            <person name="Levasseur A."/>
            <person name="Lombard V."/>
            <person name="Morin E."/>
            <person name="Otillar R."/>
            <person name="Lindquist E.A."/>
            <person name="Sun H."/>
            <person name="LaButti K.M."/>
            <person name="Schmutz J."/>
            <person name="Jabbour D."/>
            <person name="Luo H."/>
            <person name="Baker S.E."/>
            <person name="Pisabarro A.G."/>
            <person name="Walton J.D."/>
            <person name="Blanchette R.A."/>
            <person name="Henrissat B."/>
            <person name="Martin F."/>
            <person name="Cullen D."/>
            <person name="Hibbett D.S."/>
            <person name="Grigoriev I.V."/>
        </authorList>
    </citation>
    <scope>NUCLEOTIDE SEQUENCE [LARGE SCALE GENOMIC DNA]</scope>
    <source>
        <strain evidence="2">PC15</strain>
    </source>
</reference>
<dbReference type="AlphaFoldDB" id="A0A067PDK9"/>
<evidence type="ECO:0000313" key="1">
    <source>
        <dbReference type="EMBL" id="KDQ33971.1"/>
    </source>
</evidence>
<dbReference type="EMBL" id="KL198004">
    <property type="protein sequence ID" value="KDQ33971.1"/>
    <property type="molecule type" value="Genomic_DNA"/>
</dbReference>
<name>A0A067PDK9_PLEO1</name>
<sequence>MVPARIVTGREFQGRWGHSKRRGVLGDWGRESVVVGESELGMGLEMKGGEYETEGRGRREECIGMQIYKGGRFWTCKWRFALRAKKEATLLGTPHWGTTRVYPLHERTVTATAPHIHDGGYGQTELFNVGDLNELPNQLGKDVDAGRHICVQGEPGWGE</sequence>